<sequence length="181" mass="18768">MTGRSGASLLTSKLSRSAASPSYYKESDAAVWATVEVNLTALTGDLLALHSDEDRIGLDLSPASHVLGDPTALGRIFDNLVDNALRHASTVTVRNVSDGGKTCWSFEDDGPGVAPDQQLTLGTAYARFDPSRDRQTGGAGLGLAIVCGLAEAIGGSVSFRSKPGRGLHVQVVLLSAGRSSE</sequence>
<dbReference type="STRING" id="1267766.WYH_01695"/>
<dbReference type="Proteomes" id="UP000034392">
    <property type="component" value="Chromosome"/>
</dbReference>
<dbReference type="EMBL" id="CP011452">
    <property type="protein sequence ID" value="AKH42731.1"/>
    <property type="molecule type" value="Genomic_DNA"/>
</dbReference>
<protein>
    <recommendedName>
        <fullName evidence="2">histidine kinase</fullName>
        <ecNumber evidence="2">2.7.13.3</ecNumber>
    </recommendedName>
</protein>
<evidence type="ECO:0000256" key="1">
    <source>
        <dbReference type="ARBA" id="ARBA00000085"/>
    </source>
</evidence>
<evidence type="ECO:0000256" key="2">
    <source>
        <dbReference type="ARBA" id="ARBA00012438"/>
    </source>
</evidence>
<keyword evidence="7" id="KW-1185">Reference proteome</keyword>
<dbReference type="InterPro" id="IPR003594">
    <property type="entry name" value="HATPase_dom"/>
</dbReference>
<organism evidence="6 7">
    <name type="scientific">Croceibacterium atlanticum</name>
    <dbReference type="NCBI Taxonomy" id="1267766"/>
    <lineage>
        <taxon>Bacteria</taxon>
        <taxon>Pseudomonadati</taxon>
        <taxon>Pseudomonadota</taxon>
        <taxon>Alphaproteobacteria</taxon>
        <taxon>Sphingomonadales</taxon>
        <taxon>Erythrobacteraceae</taxon>
        <taxon>Croceibacterium</taxon>
    </lineage>
</organism>
<keyword evidence="3 6" id="KW-0808">Transferase</keyword>
<evidence type="ECO:0000256" key="3">
    <source>
        <dbReference type="ARBA" id="ARBA00022679"/>
    </source>
</evidence>
<comment type="catalytic activity">
    <reaction evidence="1">
        <text>ATP + protein L-histidine = ADP + protein N-phospho-L-histidine.</text>
        <dbReference type="EC" id="2.7.13.3"/>
    </reaction>
</comment>
<dbReference type="GO" id="GO:0004673">
    <property type="term" value="F:protein histidine kinase activity"/>
    <property type="evidence" value="ECO:0007669"/>
    <property type="project" value="UniProtKB-EC"/>
</dbReference>
<dbReference type="EC" id="2.7.13.3" evidence="2"/>
<evidence type="ECO:0000256" key="5">
    <source>
        <dbReference type="ARBA" id="ARBA00023012"/>
    </source>
</evidence>
<dbReference type="PATRIC" id="fig|1267766.3.peg.1708"/>
<evidence type="ECO:0000313" key="6">
    <source>
        <dbReference type="EMBL" id="AKH42731.1"/>
    </source>
</evidence>
<dbReference type="InterPro" id="IPR005467">
    <property type="entry name" value="His_kinase_dom"/>
</dbReference>
<keyword evidence="5" id="KW-0902">Two-component regulatory system</keyword>
<keyword evidence="4" id="KW-0418">Kinase</keyword>
<dbReference type="PANTHER" id="PTHR43711:SF28">
    <property type="entry name" value="SENSOR HISTIDINE KINASE YXDK"/>
    <property type="match status" value="1"/>
</dbReference>
<dbReference type="Pfam" id="PF02518">
    <property type="entry name" value="HATPase_c"/>
    <property type="match status" value="1"/>
</dbReference>
<dbReference type="PANTHER" id="PTHR43711">
    <property type="entry name" value="TWO-COMPONENT HISTIDINE KINASE"/>
    <property type="match status" value="1"/>
</dbReference>
<evidence type="ECO:0000313" key="7">
    <source>
        <dbReference type="Proteomes" id="UP000034392"/>
    </source>
</evidence>
<dbReference type="SMART" id="SM00387">
    <property type="entry name" value="HATPase_c"/>
    <property type="match status" value="1"/>
</dbReference>
<dbReference type="PRINTS" id="PR00344">
    <property type="entry name" value="BCTRLSENSOR"/>
</dbReference>
<accession>A0A0F7KU80</accession>
<reference evidence="6" key="1">
    <citation type="submission" date="2015-05" db="EMBL/GenBank/DDBJ databases">
        <title>The complete genome of Altererythrobacter atlanticus strain 26DY36.</title>
        <authorList>
            <person name="Wu Y.-H."/>
            <person name="Cheng H."/>
            <person name="Wu X.-W."/>
        </authorList>
    </citation>
    <scope>NUCLEOTIDE SEQUENCE [LARGE SCALE GENOMIC DNA]</scope>
    <source>
        <strain evidence="6">26DY36</strain>
    </source>
</reference>
<dbReference type="InterPro" id="IPR036890">
    <property type="entry name" value="HATPase_C_sf"/>
</dbReference>
<dbReference type="SUPFAM" id="SSF55874">
    <property type="entry name" value="ATPase domain of HSP90 chaperone/DNA topoisomerase II/histidine kinase"/>
    <property type="match status" value="1"/>
</dbReference>
<dbReference type="Gene3D" id="3.30.565.10">
    <property type="entry name" value="Histidine kinase-like ATPase, C-terminal domain"/>
    <property type="match status" value="1"/>
</dbReference>
<dbReference type="RefSeq" id="WP_082347913.1">
    <property type="nucleotide sequence ID" value="NZ_CP011452.2"/>
</dbReference>
<dbReference type="AlphaFoldDB" id="A0A0F7KU80"/>
<proteinExistence type="predicted"/>
<dbReference type="GO" id="GO:0000160">
    <property type="term" value="P:phosphorelay signal transduction system"/>
    <property type="evidence" value="ECO:0007669"/>
    <property type="project" value="UniProtKB-KW"/>
</dbReference>
<evidence type="ECO:0000256" key="4">
    <source>
        <dbReference type="ARBA" id="ARBA00022777"/>
    </source>
</evidence>
<gene>
    <name evidence="6" type="primary">rstB</name>
    <name evidence="6" type="ORF">WYH_01695</name>
</gene>
<dbReference type="OrthoDB" id="9804645at2"/>
<dbReference type="InterPro" id="IPR004358">
    <property type="entry name" value="Sig_transdc_His_kin-like_C"/>
</dbReference>
<dbReference type="PROSITE" id="PS50109">
    <property type="entry name" value="HIS_KIN"/>
    <property type="match status" value="1"/>
</dbReference>
<name>A0A0F7KU80_9SPHN</name>
<dbReference type="KEGG" id="aay:WYH_01695"/>
<dbReference type="InterPro" id="IPR050736">
    <property type="entry name" value="Sensor_HK_Regulatory"/>
</dbReference>